<dbReference type="Proteomes" id="UP000005222">
    <property type="component" value="Chromosome A"/>
</dbReference>
<dbReference type="Proteomes" id="UP000005222">
    <property type="component" value="Chromosome B"/>
</dbReference>
<dbReference type="EMBL" id="FO082058">
    <property type="protein sequence ID" value="CCE73550.1"/>
    <property type="molecule type" value="Genomic_DNA"/>
</dbReference>
<dbReference type="EMBL" id="FO082059">
    <property type="protein sequence ID" value="CCE72989.1"/>
    <property type="molecule type" value="Genomic_DNA"/>
</dbReference>
<dbReference type="FunCoup" id="G8YST8">
    <property type="interactions" value="20"/>
</dbReference>
<dbReference type="eggNOG" id="ENOG502RC91">
    <property type="taxonomic scope" value="Eukaryota"/>
</dbReference>
<gene>
    <name evidence="2" type="primary">Piso0_000597</name>
    <name evidence="1" type="ORF">GNLVRS01_PISO0A12848g</name>
    <name evidence="2" type="ORF">GNLVRS01_PISO0B12915g</name>
</gene>
<keyword evidence="3" id="KW-1185">Reference proteome</keyword>
<sequence>MSNEIKHGREPGFFEKYYLCRSAEKYTTNVSVIGRYNKHIDKVVLSNALRSLIVKNPEFCCNFFSDEPYEKIKKQNGKPYRLKPLSKIAFQDVVFYEWIEKDLDDEILDRLDTEYSGININEPLWKLIIFENTASQYLSFSYDHTLWDGKSGQFFHEELLSEIEQFSKSKDITFRDDLFDYEKDQSALPVLPKSSDKMFDLYDIDMWYTLKHIVKEIIPTRITNYLTSNSFSDPYTLIDYPFPKEDIQSSRISTKLRLVHVDASSLNKLVKNCKENGVTLTSYMTTLMTYCLKETVLSNIGKNKVAKISIPMSGRRYYPDKAQETKFGLYVGAINYNIKLDKITEGNMKTLSQSLLNNMRIALETQEPFKFCSLLKLINIWDFLGAKVEKNDRDTVAFSNLGMTNAEKGGWKLIELIFSQSNGIYTNYSMSTISTPEAGLNITFGYSKYLENFIERAAFDSFLSLFKEKLIH</sequence>
<dbReference type="STRING" id="559304.G8YST8"/>
<evidence type="ECO:0000313" key="1">
    <source>
        <dbReference type="EMBL" id="CCE72989.1"/>
    </source>
</evidence>
<protein>
    <submittedName>
        <fullName evidence="2">Piso0_000597 protein</fullName>
    </submittedName>
</protein>
<dbReference type="OMA" id="NTIYFEM"/>
<evidence type="ECO:0000313" key="3">
    <source>
        <dbReference type="Proteomes" id="UP000005222"/>
    </source>
</evidence>
<dbReference type="AlphaFoldDB" id="G8YST8"/>
<dbReference type="SUPFAM" id="SSF52777">
    <property type="entry name" value="CoA-dependent acyltransferases"/>
    <property type="match status" value="1"/>
</dbReference>
<dbReference type="InterPro" id="IPR010828">
    <property type="entry name" value="Atf2/Sli1-like"/>
</dbReference>
<proteinExistence type="predicted"/>
<reference evidence="3" key="2">
    <citation type="journal article" date="2012" name="G3 (Bethesda)">
        <title>Pichia sorbitophila, an interspecies yeast hybrid reveals early steps of genome resolution following polyploidization.</title>
        <authorList>
            <person name="Leh Louis V."/>
            <person name="Despons L."/>
            <person name="Friedrich A."/>
            <person name="Martin T."/>
            <person name="Durrens P."/>
            <person name="Casaregola S."/>
            <person name="Neuveglise C."/>
            <person name="Fairhead C."/>
            <person name="Marck C."/>
            <person name="Cruz J.A."/>
            <person name="Straub M.L."/>
            <person name="Kugler V."/>
            <person name="Sacerdot C."/>
            <person name="Uzunov Z."/>
            <person name="Thierry A."/>
            <person name="Weiss S."/>
            <person name="Bleykasten C."/>
            <person name="De Montigny J."/>
            <person name="Jacques N."/>
            <person name="Jung P."/>
            <person name="Lemaire M."/>
            <person name="Mallet S."/>
            <person name="Morel G."/>
            <person name="Richard G.F."/>
            <person name="Sarkar A."/>
            <person name="Savel G."/>
            <person name="Schacherer J."/>
            <person name="Seret M.L."/>
            <person name="Talla E."/>
            <person name="Samson G."/>
            <person name="Jubin C."/>
            <person name="Poulain J."/>
            <person name="Vacherie B."/>
            <person name="Barbe V."/>
            <person name="Pelletier E."/>
            <person name="Sherman D.J."/>
            <person name="Westhof E."/>
            <person name="Weissenbach J."/>
            <person name="Baret P.V."/>
            <person name="Wincker P."/>
            <person name="Gaillardin C."/>
            <person name="Dujon B."/>
            <person name="Souciet J.L."/>
        </authorList>
    </citation>
    <scope>NUCLEOTIDE SEQUENCE [LARGE SCALE GENOMIC DNA]</scope>
    <source>
        <strain evidence="3">ATCC MYA-4447 / BCRC 22081 / CBS 7064 / NBRC 10061 / NRRL Y-12695</strain>
    </source>
</reference>
<dbReference type="OrthoDB" id="2150604at2759"/>
<reference evidence="2" key="1">
    <citation type="submission" date="2011-10" db="EMBL/GenBank/DDBJ databases">
        <authorList>
            <person name="Genoscope - CEA"/>
        </authorList>
    </citation>
    <scope>NUCLEOTIDE SEQUENCE</scope>
    <source>
        <strain evidence="2">CBS 7064</strain>
    </source>
</reference>
<dbReference type="PANTHER" id="PTHR28037:SF1">
    <property type="entry name" value="ALCOHOL O-ACETYLTRANSFERASE 1-RELATED"/>
    <property type="match status" value="1"/>
</dbReference>
<dbReference type="GO" id="GO:0008080">
    <property type="term" value="F:N-acetyltransferase activity"/>
    <property type="evidence" value="ECO:0007669"/>
    <property type="project" value="TreeGrafter"/>
</dbReference>
<accession>G8YST8</accession>
<dbReference type="HOGENOM" id="CLU_044733_0_0_1"/>
<organism evidence="2 3">
    <name type="scientific">Pichia sorbitophila (strain ATCC MYA-4447 / BCRC 22081 / CBS 7064 / NBRC 10061 / NRRL Y-12695)</name>
    <name type="common">Hybrid yeast</name>
    <dbReference type="NCBI Taxonomy" id="559304"/>
    <lineage>
        <taxon>Eukaryota</taxon>
        <taxon>Fungi</taxon>
        <taxon>Dikarya</taxon>
        <taxon>Ascomycota</taxon>
        <taxon>Saccharomycotina</taxon>
        <taxon>Pichiomycetes</taxon>
        <taxon>Debaryomycetaceae</taxon>
        <taxon>Millerozyma</taxon>
    </lineage>
</organism>
<dbReference type="PANTHER" id="PTHR28037">
    <property type="entry name" value="ALCOHOL O-ACETYLTRANSFERASE 1-RELATED"/>
    <property type="match status" value="1"/>
</dbReference>
<dbReference type="InterPro" id="IPR052058">
    <property type="entry name" value="Alcohol_O-acetyltransferase"/>
</dbReference>
<dbReference type="InParanoid" id="G8YST8"/>
<dbReference type="Pfam" id="PF07247">
    <property type="entry name" value="AATase"/>
    <property type="match status" value="1"/>
</dbReference>
<evidence type="ECO:0000313" key="2">
    <source>
        <dbReference type="EMBL" id="CCE73550.1"/>
    </source>
</evidence>
<name>G8YST8_PICSO</name>